<sequence length="571" mass="64466">MAKWYDADHELNYVESLVLVTIVFLELLFDSSWHYLSQPAGKSYRYGDKHEEAYEKTEAAVLIRPPQHVQLYKELVNKMGGEFMSLGFIAFMVFCSNQLGLFEYLAARLPSCGSISDGSDCVVLPYTGVDWLHLVELVHVQLFVGMMLYFVLMFGVVRGSVFRLRRIATGRLSRSFSATLRHANKDKDLQDYVCLREYLVVKVLEWKQTRPTLFRQVTDTLGMVNLPDDEDSPAADALVEDMVRSQLEQNFAFSSYLALNVESAVRDSIELHAGTWITIIILFTALALGCRFANITILGTLPVVVSLAILVVLTIVIVTRFRHRSLAKVSRTWMDAAMQSVSIHRVSRQQPASAPESTWMATCQGRGYLSWEKFLMRFLQIFLFVISYTFSRTLIEFKDWQENFEWQAPLASSLAILFLLLLFVLPAYVPVFLELMALPPFLDKDNLSIFFAVIDEGFATRFKHEGSLNEKKRRNSACGAKGMVASSTLGSMGSMTSMNSMVSSLLVHRPMRNRAKPDPSLLAISELVSVLQNCDTIEDLRSLRENLEGQLPEGLELPESRGPSGLLSESF</sequence>
<keyword evidence="2" id="KW-1133">Transmembrane helix</keyword>
<comment type="caution">
    <text evidence="3">The sequence shown here is derived from an EMBL/GenBank/DDBJ whole genome shotgun (WGS) entry which is preliminary data.</text>
</comment>
<evidence type="ECO:0000256" key="2">
    <source>
        <dbReference type="SAM" id="Phobius"/>
    </source>
</evidence>
<evidence type="ECO:0000256" key="1">
    <source>
        <dbReference type="SAM" id="MobiDB-lite"/>
    </source>
</evidence>
<feature type="transmembrane region" description="Helical" evidence="2">
    <location>
        <begin position="12"/>
        <end position="29"/>
    </location>
</feature>
<dbReference type="EMBL" id="CAMXCT010006556">
    <property type="protein sequence ID" value="CAI4015878.1"/>
    <property type="molecule type" value="Genomic_DNA"/>
</dbReference>
<dbReference type="EMBL" id="CAMXCT020006556">
    <property type="protein sequence ID" value="CAL1169253.1"/>
    <property type="molecule type" value="Genomic_DNA"/>
</dbReference>
<keyword evidence="5" id="KW-1185">Reference proteome</keyword>
<feature type="transmembrane region" description="Helical" evidence="2">
    <location>
        <begin position="303"/>
        <end position="321"/>
    </location>
</feature>
<gene>
    <name evidence="3" type="ORF">C1SCF055_LOCUS40679</name>
</gene>
<feature type="region of interest" description="Disordered" evidence="1">
    <location>
        <begin position="551"/>
        <end position="571"/>
    </location>
</feature>
<dbReference type="OrthoDB" id="444941at2759"/>
<keyword evidence="2" id="KW-0812">Transmembrane</keyword>
<accession>A0A9P1DTK1</accession>
<feature type="transmembrane region" description="Helical" evidence="2">
    <location>
        <begin position="83"/>
        <end position="101"/>
    </location>
</feature>
<evidence type="ECO:0000313" key="3">
    <source>
        <dbReference type="EMBL" id="CAI4015878.1"/>
    </source>
</evidence>
<dbReference type="AlphaFoldDB" id="A0A9P1DTK1"/>
<name>A0A9P1DTK1_9DINO</name>
<organism evidence="3">
    <name type="scientific">Cladocopium goreaui</name>
    <dbReference type="NCBI Taxonomy" id="2562237"/>
    <lineage>
        <taxon>Eukaryota</taxon>
        <taxon>Sar</taxon>
        <taxon>Alveolata</taxon>
        <taxon>Dinophyceae</taxon>
        <taxon>Suessiales</taxon>
        <taxon>Symbiodiniaceae</taxon>
        <taxon>Cladocopium</taxon>
    </lineage>
</organism>
<reference evidence="4 5" key="2">
    <citation type="submission" date="2024-05" db="EMBL/GenBank/DDBJ databases">
        <authorList>
            <person name="Chen Y."/>
            <person name="Shah S."/>
            <person name="Dougan E. K."/>
            <person name="Thang M."/>
            <person name="Chan C."/>
        </authorList>
    </citation>
    <scope>NUCLEOTIDE SEQUENCE [LARGE SCALE GENOMIC DNA]</scope>
</reference>
<protein>
    <submittedName>
        <fullName evidence="3">Uncharacterized protein</fullName>
    </submittedName>
</protein>
<feature type="transmembrane region" description="Helical" evidence="2">
    <location>
        <begin position="374"/>
        <end position="390"/>
    </location>
</feature>
<feature type="transmembrane region" description="Helical" evidence="2">
    <location>
        <begin position="138"/>
        <end position="157"/>
    </location>
</feature>
<feature type="transmembrane region" description="Helical" evidence="2">
    <location>
        <begin position="276"/>
        <end position="297"/>
    </location>
</feature>
<dbReference type="EMBL" id="CAMXCT030006556">
    <property type="protein sequence ID" value="CAL4803190.1"/>
    <property type="molecule type" value="Genomic_DNA"/>
</dbReference>
<reference evidence="3" key="1">
    <citation type="submission" date="2022-10" db="EMBL/GenBank/DDBJ databases">
        <authorList>
            <person name="Chen Y."/>
            <person name="Dougan E. K."/>
            <person name="Chan C."/>
            <person name="Rhodes N."/>
            <person name="Thang M."/>
        </authorList>
    </citation>
    <scope>NUCLEOTIDE SEQUENCE</scope>
</reference>
<proteinExistence type="predicted"/>
<evidence type="ECO:0000313" key="4">
    <source>
        <dbReference type="EMBL" id="CAL4803190.1"/>
    </source>
</evidence>
<feature type="transmembrane region" description="Helical" evidence="2">
    <location>
        <begin position="410"/>
        <end position="433"/>
    </location>
</feature>
<evidence type="ECO:0000313" key="5">
    <source>
        <dbReference type="Proteomes" id="UP001152797"/>
    </source>
</evidence>
<dbReference type="Proteomes" id="UP001152797">
    <property type="component" value="Unassembled WGS sequence"/>
</dbReference>
<keyword evidence="2" id="KW-0472">Membrane</keyword>